<sequence>MAAVSEGSRSQSRGR</sequence>
<reference evidence="1" key="1">
    <citation type="submission" date="2020-08" db="EMBL/GenBank/DDBJ databases">
        <title>Multicomponent nature underlies the extraordinary mechanical properties of spider dragline silk.</title>
        <authorList>
            <person name="Kono N."/>
            <person name="Nakamura H."/>
            <person name="Mori M."/>
            <person name="Yoshida Y."/>
            <person name="Ohtoshi R."/>
            <person name="Malay A.D."/>
            <person name="Moran D.A.P."/>
            <person name="Tomita M."/>
            <person name="Numata K."/>
            <person name="Arakawa K."/>
        </authorList>
    </citation>
    <scope>NUCLEOTIDE SEQUENCE</scope>
</reference>
<feature type="non-terminal residue" evidence="1">
    <location>
        <position position="15"/>
    </location>
</feature>
<accession>A0A8X6QSC5</accession>
<organism evidence="1 2">
    <name type="scientific">Nephila pilipes</name>
    <name type="common">Giant wood spider</name>
    <name type="synonym">Nephila maculata</name>
    <dbReference type="NCBI Taxonomy" id="299642"/>
    <lineage>
        <taxon>Eukaryota</taxon>
        <taxon>Metazoa</taxon>
        <taxon>Ecdysozoa</taxon>
        <taxon>Arthropoda</taxon>
        <taxon>Chelicerata</taxon>
        <taxon>Arachnida</taxon>
        <taxon>Araneae</taxon>
        <taxon>Araneomorphae</taxon>
        <taxon>Entelegynae</taxon>
        <taxon>Araneoidea</taxon>
        <taxon>Nephilidae</taxon>
        <taxon>Nephila</taxon>
    </lineage>
</organism>
<evidence type="ECO:0000313" key="2">
    <source>
        <dbReference type="Proteomes" id="UP000887013"/>
    </source>
</evidence>
<dbReference type="EMBL" id="BMAW01083392">
    <property type="protein sequence ID" value="GFU33824.1"/>
    <property type="molecule type" value="Genomic_DNA"/>
</dbReference>
<protein>
    <submittedName>
        <fullName evidence="1">Uncharacterized protein</fullName>
    </submittedName>
</protein>
<dbReference type="Proteomes" id="UP000887013">
    <property type="component" value="Unassembled WGS sequence"/>
</dbReference>
<proteinExistence type="predicted"/>
<comment type="caution">
    <text evidence="1">The sequence shown here is derived from an EMBL/GenBank/DDBJ whole genome shotgun (WGS) entry which is preliminary data.</text>
</comment>
<name>A0A8X6QSC5_NEPPI</name>
<evidence type="ECO:0000313" key="1">
    <source>
        <dbReference type="EMBL" id="GFU33824.1"/>
    </source>
</evidence>
<gene>
    <name evidence="1" type="ORF">NPIL_533511</name>
</gene>
<keyword evidence="2" id="KW-1185">Reference proteome</keyword>